<dbReference type="CDD" id="cd24082">
    <property type="entry name" value="ASKHA_NBD_GspK-like"/>
    <property type="match status" value="1"/>
</dbReference>
<dbReference type="SUPFAM" id="SSF53067">
    <property type="entry name" value="Actin-like ATPase domain"/>
    <property type="match status" value="2"/>
</dbReference>
<dbReference type="InterPro" id="IPR052519">
    <property type="entry name" value="Euk-type_GlcNAc_Kinase"/>
</dbReference>
<dbReference type="Proteomes" id="UP001597294">
    <property type="component" value="Unassembled WGS sequence"/>
</dbReference>
<organism evidence="2 3">
    <name type="scientific">Kiloniella antarctica</name>
    <dbReference type="NCBI Taxonomy" id="1550907"/>
    <lineage>
        <taxon>Bacteria</taxon>
        <taxon>Pseudomonadati</taxon>
        <taxon>Pseudomonadota</taxon>
        <taxon>Alphaproteobacteria</taxon>
        <taxon>Rhodospirillales</taxon>
        <taxon>Kiloniellaceae</taxon>
        <taxon>Kiloniella</taxon>
    </lineage>
</organism>
<evidence type="ECO:0000313" key="3">
    <source>
        <dbReference type="Proteomes" id="UP001597294"/>
    </source>
</evidence>
<dbReference type="InterPro" id="IPR002731">
    <property type="entry name" value="ATPase_BadF"/>
</dbReference>
<sequence length="307" mass="32331">MTNDMLFAGVDGGGTSCRVRIETAAGQTLGEGYAGPSNSRLGAARVYFEIEKACVEALHQSGRGREDFSRIHVGLGLAGLGLQREVQAMLSFPHSFASVSAATDAYTACLGAHAGKNGGILILGTGSCGLGIVEKEVINIGGWGFEISDHAGGALLGLSAIRSSLFAAEGCRPETALTKAIMGHFKDDPQSMVKWAENAEPHNYGSFAPTVFEFAEKKDPLAERLVAKSVYEASSMIKALRARGVESICLMGGISKRIKPLLPTEFNVFLCDPLGDAMDGAIRMVRKDVSVPNLKDHDVLGKGGDKA</sequence>
<keyword evidence="3" id="KW-1185">Reference proteome</keyword>
<dbReference type="Pfam" id="PF01869">
    <property type="entry name" value="BcrAD_BadFG"/>
    <property type="match status" value="1"/>
</dbReference>
<dbReference type="RefSeq" id="WP_380253483.1">
    <property type="nucleotide sequence ID" value="NZ_JBHUII010000011.1"/>
</dbReference>
<proteinExistence type="predicted"/>
<dbReference type="Gene3D" id="3.30.420.40">
    <property type="match status" value="2"/>
</dbReference>
<name>A0ABW5BMM3_9PROT</name>
<dbReference type="PANTHER" id="PTHR43190">
    <property type="entry name" value="N-ACETYL-D-GLUCOSAMINE KINASE"/>
    <property type="match status" value="1"/>
</dbReference>
<gene>
    <name evidence="2" type="ORF">ACFSKO_16050</name>
</gene>
<evidence type="ECO:0000259" key="1">
    <source>
        <dbReference type="Pfam" id="PF01869"/>
    </source>
</evidence>
<dbReference type="PANTHER" id="PTHR43190:SF3">
    <property type="entry name" value="N-ACETYL-D-GLUCOSAMINE KINASE"/>
    <property type="match status" value="1"/>
</dbReference>
<accession>A0ABW5BMM3</accession>
<comment type="caution">
    <text evidence="2">The sequence shown here is derived from an EMBL/GenBank/DDBJ whole genome shotgun (WGS) entry which is preliminary data.</text>
</comment>
<feature type="domain" description="ATPase BadF/BadG/BcrA/BcrD type" evidence="1">
    <location>
        <begin position="9"/>
        <end position="257"/>
    </location>
</feature>
<dbReference type="EMBL" id="JBHUII010000011">
    <property type="protein sequence ID" value="MFD2207142.1"/>
    <property type="molecule type" value="Genomic_DNA"/>
</dbReference>
<dbReference type="InterPro" id="IPR043129">
    <property type="entry name" value="ATPase_NBD"/>
</dbReference>
<reference evidence="3" key="1">
    <citation type="journal article" date="2019" name="Int. J. Syst. Evol. Microbiol.">
        <title>The Global Catalogue of Microorganisms (GCM) 10K type strain sequencing project: providing services to taxonomists for standard genome sequencing and annotation.</title>
        <authorList>
            <consortium name="The Broad Institute Genomics Platform"/>
            <consortium name="The Broad Institute Genome Sequencing Center for Infectious Disease"/>
            <person name="Wu L."/>
            <person name="Ma J."/>
        </authorList>
    </citation>
    <scope>NUCLEOTIDE SEQUENCE [LARGE SCALE GENOMIC DNA]</scope>
    <source>
        <strain evidence="3">CGMCC 4.7192</strain>
    </source>
</reference>
<protein>
    <submittedName>
        <fullName evidence="2">BadF/BadG/BcrA/BcrD ATPase family protein</fullName>
    </submittedName>
</protein>
<evidence type="ECO:0000313" key="2">
    <source>
        <dbReference type="EMBL" id="MFD2207142.1"/>
    </source>
</evidence>